<name>A0AAX6GYK8_IRIPA</name>
<proteinExistence type="predicted"/>
<gene>
    <name evidence="1" type="ORF">M6B38_339080</name>
</gene>
<keyword evidence="2" id="KW-1185">Reference proteome</keyword>
<organism evidence="1 2">
    <name type="scientific">Iris pallida</name>
    <name type="common">Sweet iris</name>
    <dbReference type="NCBI Taxonomy" id="29817"/>
    <lineage>
        <taxon>Eukaryota</taxon>
        <taxon>Viridiplantae</taxon>
        <taxon>Streptophyta</taxon>
        <taxon>Embryophyta</taxon>
        <taxon>Tracheophyta</taxon>
        <taxon>Spermatophyta</taxon>
        <taxon>Magnoliopsida</taxon>
        <taxon>Liliopsida</taxon>
        <taxon>Asparagales</taxon>
        <taxon>Iridaceae</taxon>
        <taxon>Iridoideae</taxon>
        <taxon>Irideae</taxon>
        <taxon>Iris</taxon>
    </lineage>
</organism>
<evidence type="ECO:0000313" key="2">
    <source>
        <dbReference type="Proteomes" id="UP001140949"/>
    </source>
</evidence>
<protein>
    <submittedName>
        <fullName evidence="1">Cytochrome P450 89A2-like isoform X1</fullName>
    </submittedName>
</protein>
<accession>A0AAX6GYK8</accession>
<dbReference type="AlphaFoldDB" id="A0AAX6GYK8"/>
<dbReference type="EMBL" id="JANAVB010014797">
    <property type="protein sequence ID" value="KAJ6833839.1"/>
    <property type="molecule type" value="Genomic_DNA"/>
</dbReference>
<evidence type="ECO:0000313" key="1">
    <source>
        <dbReference type="EMBL" id="KAJ6833839.1"/>
    </source>
</evidence>
<reference evidence="1" key="2">
    <citation type="submission" date="2023-04" db="EMBL/GenBank/DDBJ databases">
        <authorList>
            <person name="Bruccoleri R.E."/>
            <person name="Oakeley E.J."/>
            <person name="Faust A.-M."/>
            <person name="Dessus-Babus S."/>
            <person name="Altorfer M."/>
            <person name="Burckhardt D."/>
            <person name="Oertli M."/>
            <person name="Naumann U."/>
            <person name="Petersen F."/>
            <person name="Wong J."/>
        </authorList>
    </citation>
    <scope>NUCLEOTIDE SEQUENCE</scope>
    <source>
        <strain evidence="1">GSM-AAB239-AS_SAM_17_03QT</strain>
        <tissue evidence="1">Leaf</tissue>
    </source>
</reference>
<reference evidence="1" key="1">
    <citation type="journal article" date="2023" name="GigaByte">
        <title>Genome assembly of the bearded iris, Iris pallida Lam.</title>
        <authorList>
            <person name="Bruccoleri R.E."/>
            <person name="Oakeley E.J."/>
            <person name="Faust A.M.E."/>
            <person name="Altorfer M."/>
            <person name="Dessus-Babus S."/>
            <person name="Burckhardt D."/>
            <person name="Oertli M."/>
            <person name="Naumann U."/>
            <person name="Petersen F."/>
            <person name="Wong J."/>
        </authorList>
    </citation>
    <scope>NUCLEOTIDE SEQUENCE</scope>
    <source>
        <strain evidence="1">GSM-AAB239-AS_SAM_17_03QT</strain>
    </source>
</reference>
<dbReference type="Proteomes" id="UP001140949">
    <property type="component" value="Unassembled WGS sequence"/>
</dbReference>
<sequence>MCFGEKLDEKVISEIETVLRSLLSLLEKAQRPTVLSGRNKVRLSEPLEDGARHGLG</sequence>
<comment type="caution">
    <text evidence="1">The sequence shown here is derived from an EMBL/GenBank/DDBJ whole genome shotgun (WGS) entry which is preliminary data.</text>
</comment>